<reference evidence="1" key="1">
    <citation type="submission" date="2023-04" db="EMBL/GenBank/DDBJ databases">
        <title>Draft Genome sequencing of Naganishia species isolated from polar environments using Oxford Nanopore Technology.</title>
        <authorList>
            <person name="Leo P."/>
            <person name="Venkateswaran K."/>
        </authorList>
    </citation>
    <scope>NUCLEOTIDE SEQUENCE</scope>
    <source>
        <strain evidence="1">MNA-CCFEE 5262</strain>
    </source>
</reference>
<organism evidence="1 2">
    <name type="scientific">Naganishia adeliensis</name>
    <dbReference type="NCBI Taxonomy" id="92952"/>
    <lineage>
        <taxon>Eukaryota</taxon>
        <taxon>Fungi</taxon>
        <taxon>Dikarya</taxon>
        <taxon>Basidiomycota</taxon>
        <taxon>Agaricomycotina</taxon>
        <taxon>Tremellomycetes</taxon>
        <taxon>Filobasidiales</taxon>
        <taxon>Filobasidiaceae</taxon>
        <taxon>Naganishia</taxon>
    </lineage>
</organism>
<name>A0ACC2VH00_9TREE</name>
<evidence type="ECO:0000313" key="2">
    <source>
        <dbReference type="Proteomes" id="UP001230649"/>
    </source>
</evidence>
<evidence type="ECO:0000313" key="1">
    <source>
        <dbReference type="EMBL" id="KAJ9097886.1"/>
    </source>
</evidence>
<accession>A0ACC2VH00</accession>
<keyword evidence="2" id="KW-1185">Reference proteome</keyword>
<proteinExistence type="predicted"/>
<dbReference type="EMBL" id="JASBWS010000099">
    <property type="protein sequence ID" value="KAJ9097886.1"/>
    <property type="molecule type" value="Genomic_DNA"/>
</dbReference>
<gene>
    <name evidence="1" type="ORF">QFC20_006109</name>
</gene>
<comment type="caution">
    <text evidence="1">The sequence shown here is derived from an EMBL/GenBank/DDBJ whole genome shotgun (WGS) entry which is preliminary data.</text>
</comment>
<dbReference type="Proteomes" id="UP001230649">
    <property type="component" value="Unassembled WGS sequence"/>
</dbReference>
<protein>
    <submittedName>
        <fullName evidence="1">Uncharacterized protein</fullName>
    </submittedName>
</protein>
<sequence>MSLDDFHCLEFDDALYMQDNWNPCYEKRVCVYTLLSNMTGICIRKGACILPPSVDECAHSVRLWKTPKTKFTLHIENEVPDYDIECSKAVVLDMLTEGTVLDMLAEGTDPEEKEPTIRTLESRQPFLLEMVVYLWEKEQRLPICKASSIRSLPSMLEVGYTTTTYTIGQRCPLADRYPAEAERYHDLRVGTLAGELDIHQQLNAKLIEGNPELGFHAKVLEG</sequence>